<dbReference type="EMBL" id="UOGL01000170">
    <property type="protein sequence ID" value="VAX38243.1"/>
    <property type="molecule type" value="Genomic_DNA"/>
</dbReference>
<dbReference type="PROSITE" id="PS51257">
    <property type="entry name" value="PROKAR_LIPOPROTEIN"/>
    <property type="match status" value="1"/>
</dbReference>
<organism evidence="2">
    <name type="scientific">hydrothermal vent metagenome</name>
    <dbReference type="NCBI Taxonomy" id="652676"/>
    <lineage>
        <taxon>unclassified sequences</taxon>
        <taxon>metagenomes</taxon>
        <taxon>ecological metagenomes</taxon>
    </lineage>
</organism>
<gene>
    <name evidence="2" type="ORF">MNBD_PLANCTO02-612</name>
</gene>
<accession>A0A3B1DN28</accession>
<proteinExistence type="predicted"/>
<evidence type="ECO:0008006" key="3">
    <source>
        <dbReference type="Google" id="ProtNLM"/>
    </source>
</evidence>
<dbReference type="AlphaFoldDB" id="A0A3B1DN28"/>
<evidence type="ECO:0000256" key="1">
    <source>
        <dbReference type="SAM" id="MobiDB-lite"/>
    </source>
</evidence>
<evidence type="ECO:0000313" key="2">
    <source>
        <dbReference type="EMBL" id="VAX38243.1"/>
    </source>
</evidence>
<protein>
    <recommendedName>
        <fullName evidence="3">Lipoprotein</fullName>
    </recommendedName>
</protein>
<name>A0A3B1DN28_9ZZZZ</name>
<feature type="region of interest" description="Disordered" evidence="1">
    <location>
        <begin position="24"/>
        <end position="45"/>
    </location>
</feature>
<reference evidence="2" key="1">
    <citation type="submission" date="2018-06" db="EMBL/GenBank/DDBJ databases">
        <authorList>
            <person name="Zhirakovskaya E."/>
        </authorList>
    </citation>
    <scope>NUCLEOTIDE SEQUENCE</scope>
</reference>
<sequence length="151" mass="17096">MKSFLIVAVLLLLMVTVLGCGNKTAPTKGKKEHPQRNDLTDVPPPLQYPELYTNEQLPQYNEATLLNTGRQTTSLRDGIRLELESSQPVQTIAQFYEAKLKKSGWNVPKQKLRNETMYKNVCTKGEMKYSLTITKNADEKPITIQISLISK</sequence>